<dbReference type="PANTHER" id="PTHR35342">
    <property type="entry name" value="TRICARBOXYLIC TRANSPORT PROTEIN"/>
    <property type="match status" value="1"/>
</dbReference>
<evidence type="ECO:0000256" key="1">
    <source>
        <dbReference type="SAM" id="MobiDB-lite"/>
    </source>
</evidence>
<name>A0ABV9E152_9ACTN</name>
<protein>
    <submittedName>
        <fullName evidence="4">Tripartite tricarboxylate transporter permease</fullName>
    </submittedName>
</protein>
<feature type="domain" description="DUF112" evidence="3">
    <location>
        <begin position="18"/>
        <end position="437"/>
    </location>
</feature>
<feature type="transmembrane region" description="Helical" evidence="2">
    <location>
        <begin position="135"/>
        <end position="156"/>
    </location>
</feature>
<keyword evidence="2" id="KW-1133">Transmembrane helix</keyword>
<organism evidence="4 5">
    <name type="scientific">Nocardiopsis mangrovi</name>
    <dbReference type="NCBI Taxonomy" id="1179818"/>
    <lineage>
        <taxon>Bacteria</taxon>
        <taxon>Bacillati</taxon>
        <taxon>Actinomycetota</taxon>
        <taxon>Actinomycetes</taxon>
        <taxon>Streptosporangiales</taxon>
        <taxon>Nocardiopsidaceae</taxon>
        <taxon>Nocardiopsis</taxon>
    </lineage>
</organism>
<dbReference type="RefSeq" id="WP_378578330.1">
    <property type="nucleotide sequence ID" value="NZ_JBHSFQ010000029.1"/>
</dbReference>
<feature type="transmembrane region" description="Helical" evidence="2">
    <location>
        <begin position="42"/>
        <end position="68"/>
    </location>
</feature>
<evidence type="ECO:0000256" key="2">
    <source>
        <dbReference type="SAM" id="Phobius"/>
    </source>
</evidence>
<accession>A0ABV9E152</accession>
<dbReference type="Pfam" id="PF01970">
    <property type="entry name" value="TctA"/>
    <property type="match status" value="1"/>
</dbReference>
<feature type="transmembrane region" description="Helical" evidence="2">
    <location>
        <begin position="12"/>
        <end position="36"/>
    </location>
</feature>
<keyword evidence="2" id="KW-0472">Membrane</keyword>
<keyword evidence="2" id="KW-0812">Transmembrane</keyword>
<proteinExistence type="predicted"/>
<keyword evidence="5" id="KW-1185">Reference proteome</keyword>
<feature type="region of interest" description="Disordered" evidence="1">
    <location>
        <begin position="489"/>
        <end position="514"/>
    </location>
</feature>
<gene>
    <name evidence="4" type="ORF">ACFO4E_23510</name>
</gene>
<feature type="transmembrane region" description="Helical" evidence="2">
    <location>
        <begin position="461"/>
        <end position="480"/>
    </location>
</feature>
<feature type="transmembrane region" description="Helical" evidence="2">
    <location>
        <begin position="200"/>
        <end position="217"/>
    </location>
</feature>
<sequence>MSPIAEGFGALLDPTVMLCIAAGAVLGMLVGAFPGITATMAVALASGFTLALDPVPGLAVLLTIYVAANFGDRVPAILVNTPGTPASIATTFDGYAMAKKGQAGLALTASAFASAWGTLVGIALLLAAAVPLSRLALRFGPAEMFALVVFGLTMMIGVSGGRIVKGLMAGVFGLLLGAVGRDPITGDTRFTFGFPELSDGIPFIAAIIGLFGIAEVLDQILTHRRGAGPAPITQFGRWLPRRSDWRTMLRPLAVGGGVGGVVGIVPATGGDIAGILAWDQARRVSKAPEEFGKGSLEGITAADTSSNATLGGSVTTTLALGIPGDSVMAVMIGSMVVWGIQPGPSLFSDQPALVYSIAGIMLVATAAALALSLLRMRGVVRLLDLPRQYLWTVILVFCMVGTYAVNNSVFDVAVMLVFGIAGLFLRRFGIPAGPVVLGLILGELAEGNLRRALQIGGPETILTSPIAMAILAVSVLALAVPPLRRAWRSRPGSTAPGSDPKAGTGSGSDTTPVG</sequence>
<feature type="transmembrane region" description="Helical" evidence="2">
    <location>
        <begin position="163"/>
        <end position="180"/>
    </location>
</feature>
<dbReference type="Proteomes" id="UP001595923">
    <property type="component" value="Unassembled WGS sequence"/>
</dbReference>
<feature type="transmembrane region" description="Helical" evidence="2">
    <location>
        <begin position="352"/>
        <end position="376"/>
    </location>
</feature>
<comment type="caution">
    <text evidence="4">The sequence shown here is derived from an EMBL/GenBank/DDBJ whole genome shotgun (WGS) entry which is preliminary data.</text>
</comment>
<feature type="transmembrane region" description="Helical" evidence="2">
    <location>
        <begin position="105"/>
        <end position="129"/>
    </location>
</feature>
<dbReference type="EMBL" id="JBHSFQ010000029">
    <property type="protein sequence ID" value="MFC4564836.1"/>
    <property type="molecule type" value="Genomic_DNA"/>
</dbReference>
<evidence type="ECO:0000313" key="5">
    <source>
        <dbReference type="Proteomes" id="UP001595923"/>
    </source>
</evidence>
<evidence type="ECO:0000259" key="3">
    <source>
        <dbReference type="Pfam" id="PF01970"/>
    </source>
</evidence>
<feature type="transmembrane region" description="Helical" evidence="2">
    <location>
        <begin position="252"/>
        <end position="278"/>
    </location>
</feature>
<evidence type="ECO:0000313" key="4">
    <source>
        <dbReference type="EMBL" id="MFC4564836.1"/>
    </source>
</evidence>
<dbReference type="InterPro" id="IPR002823">
    <property type="entry name" value="DUF112_TM"/>
</dbReference>
<dbReference type="PANTHER" id="PTHR35342:SF5">
    <property type="entry name" value="TRICARBOXYLIC TRANSPORT PROTEIN"/>
    <property type="match status" value="1"/>
</dbReference>
<feature type="transmembrane region" description="Helical" evidence="2">
    <location>
        <begin position="388"/>
        <end position="405"/>
    </location>
</feature>
<reference evidence="5" key="1">
    <citation type="journal article" date="2019" name="Int. J. Syst. Evol. Microbiol.">
        <title>The Global Catalogue of Microorganisms (GCM) 10K type strain sequencing project: providing services to taxonomists for standard genome sequencing and annotation.</title>
        <authorList>
            <consortium name="The Broad Institute Genomics Platform"/>
            <consortium name="The Broad Institute Genome Sequencing Center for Infectious Disease"/>
            <person name="Wu L."/>
            <person name="Ma J."/>
        </authorList>
    </citation>
    <scope>NUCLEOTIDE SEQUENCE [LARGE SCALE GENOMIC DNA]</scope>
    <source>
        <strain evidence="5">XZYJ18</strain>
    </source>
</reference>
<feature type="transmembrane region" description="Helical" evidence="2">
    <location>
        <begin position="412"/>
        <end position="441"/>
    </location>
</feature>
<feature type="transmembrane region" description="Helical" evidence="2">
    <location>
        <begin position="318"/>
        <end position="340"/>
    </location>
</feature>